<keyword evidence="3" id="KW-0238">DNA-binding</keyword>
<feature type="region of interest" description="Disordered" evidence="6">
    <location>
        <begin position="28"/>
        <end position="77"/>
    </location>
</feature>
<evidence type="ECO:0000256" key="4">
    <source>
        <dbReference type="ARBA" id="ARBA00023163"/>
    </source>
</evidence>
<reference evidence="9 10" key="1">
    <citation type="submission" date="2016-03" db="EMBL/GenBank/DDBJ databases">
        <title>Mechanisms controlling the formation of the plant cell surface in tip-growing cells are functionally conserved among land plants.</title>
        <authorList>
            <person name="Honkanen S."/>
            <person name="Jones V.A."/>
            <person name="Morieri G."/>
            <person name="Champion C."/>
            <person name="Hetherington A.J."/>
            <person name="Kelly S."/>
            <person name="Saint-Marcoux D."/>
            <person name="Proust H."/>
            <person name="Prescott H."/>
            <person name="Dolan L."/>
        </authorList>
    </citation>
    <scope>NUCLEOTIDE SEQUENCE [LARGE SCALE GENOMIC DNA]</scope>
    <source>
        <strain evidence="10">cv. Tak-1 and cv. Tak-2</strain>
        <tissue evidence="9">Whole gametophyte</tissue>
    </source>
</reference>
<dbReference type="InterPro" id="IPR003657">
    <property type="entry name" value="WRKY_dom"/>
</dbReference>
<dbReference type="Gene3D" id="2.20.25.80">
    <property type="entry name" value="WRKY domain"/>
    <property type="match status" value="1"/>
</dbReference>
<reference evidence="8" key="2">
    <citation type="journal article" date="2019" name="Curr. Biol.">
        <title>Chromatin organization in early land plants reveals an ancestral association between H3K27me3, transposons, and constitutive heterochromatin.</title>
        <authorList>
            <person name="Montgomery S.A."/>
            <person name="Tanizawa Y."/>
            <person name="Galik B."/>
            <person name="Wang N."/>
            <person name="Ito T."/>
            <person name="Mochizuki T."/>
            <person name="Akimcheva S."/>
            <person name="Bowman J."/>
            <person name="Cognat V."/>
            <person name="Drouard L."/>
            <person name="Ekker H."/>
            <person name="Houng S."/>
            <person name="Kohchi T."/>
            <person name="Lin S."/>
            <person name="Liu L.D."/>
            <person name="Nakamura Y."/>
            <person name="Valeeva L.R."/>
            <person name="Shakirov E.V."/>
            <person name="Shippen D.E."/>
            <person name="Wei W."/>
            <person name="Yagura M."/>
            <person name="Yamaoka S."/>
            <person name="Yamato K.T."/>
            <person name="Liu C."/>
            <person name="Berger F."/>
        </authorList>
    </citation>
    <scope>NUCLEOTIDE SEQUENCE [LARGE SCALE GENOMIC DNA]</scope>
    <source>
        <strain evidence="8">Tak-1</strain>
    </source>
</reference>
<dbReference type="Proteomes" id="UP001162541">
    <property type="component" value="Chromosome 5"/>
</dbReference>
<dbReference type="PANTHER" id="PTHR31429">
    <property type="entry name" value="WRKY TRANSCRIPTION FACTOR 36-RELATED"/>
    <property type="match status" value="1"/>
</dbReference>
<evidence type="ECO:0000256" key="6">
    <source>
        <dbReference type="SAM" id="MobiDB-lite"/>
    </source>
</evidence>
<dbReference type="GO" id="GO:0005634">
    <property type="term" value="C:nucleus"/>
    <property type="evidence" value="ECO:0007669"/>
    <property type="project" value="UniProtKB-SubCell"/>
</dbReference>
<organism evidence="9 10">
    <name type="scientific">Marchantia polymorpha subsp. ruderalis</name>
    <dbReference type="NCBI Taxonomy" id="1480154"/>
    <lineage>
        <taxon>Eukaryota</taxon>
        <taxon>Viridiplantae</taxon>
        <taxon>Streptophyta</taxon>
        <taxon>Embryophyta</taxon>
        <taxon>Marchantiophyta</taxon>
        <taxon>Marchantiopsida</taxon>
        <taxon>Marchantiidae</taxon>
        <taxon>Marchantiales</taxon>
        <taxon>Marchantiaceae</taxon>
        <taxon>Marchantia</taxon>
    </lineage>
</organism>
<keyword evidence="10" id="KW-1185">Reference proteome</keyword>
<dbReference type="PANTHER" id="PTHR31429:SF106">
    <property type="entry name" value="WRKY TRANSCRIPTION FACTOR 31-RELATED"/>
    <property type="match status" value="1"/>
</dbReference>
<feature type="compositionally biased region" description="Polar residues" evidence="6">
    <location>
        <begin position="179"/>
        <end position="191"/>
    </location>
</feature>
<feature type="compositionally biased region" description="Low complexity" evidence="6">
    <location>
        <begin position="158"/>
        <end position="169"/>
    </location>
</feature>
<keyword evidence="2" id="KW-0805">Transcription regulation</keyword>
<keyword evidence="4" id="KW-0804">Transcription</keyword>
<dbReference type="PROSITE" id="PS50811">
    <property type="entry name" value="WRKY"/>
    <property type="match status" value="1"/>
</dbReference>
<dbReference type="EMBL" id="AP019870">
    <property type="protein sequence ID" value="BBN10680.1"/>
    <property type="molecule type" value="Genomic_DNA"/>
</dbReference>
<name>A0A176VUU6_MARPO</name>
<comment type="subcellular location">
    <subcellularLocation>
        <location evidence="1">Nucleus</location>
    </subcellularLocation>
</comment>
<evidence type="ECO:0000313" key="8">
    <source>
        <dbReference type="EMBL" id="BBN10680.1"/>
    </source>
</evidence>
<evidence type="ECO:0000259" key="7">
    <source>
        <dbReference type="PROSITE" id="PS50811"/>
    </source>
</evidence>
<dbReference type="GO" id="GO:0043565">
    <property type="term" value="F:sequence-specific DNA binding"/>
    <property type="evidence" value="ECO:0007669"/>
    <property type="project" value="InterPro"/>
</dbReference>
<feature type="region of interest" description="Disordered" evidence="6">
    <location>
        <begin position="253"/>
        <end position="314"/>
    </location>
</feature>
<dbReference type="SUPFAM" id="SSF118290">
    <property type="entry name" value="WRKY DNA-binding domain"/>
    <property type="match status" value="1"/>
</dbReference>
<evidence type="ECO:0000313" key="11">
    <source>
        <dbReference type="Proteomes" id="UP001162541"/>
    </source>
</evidence>
<protein>
    <recommendedName>
        <fullName evidence="7">WRKY domain-containing protein</fullName>
    </recommendedName>
</protein>
<evidence type="ECO:0000256" key="1">
    <source>
        <dbReference type="ARBA" id="ARBA00004123"/>
    </source>
</evidence>
<evidence type="ECO:0000256" key="2">
    <source>
        <dbReference type="ARBA" id="ARBA00023015"/>
    </source>
</evidence>
<feature type="compositionally biased region" description="Low complexity" evidence="6">
    <location>
        <begin position="299"/>
        <end position="309"/>
    </location>
</feature>
<keyword evidence="5" id="KW-0539">Nucleus</keyword>
<dbReference type="GO" id="GO:0003700">
    <property type="term" value="F:DNA-binding transcription factor activity"/>
    <property type="evidence" value="ECO:0007669"/>
    <property type="project" value="InterPro"/>
</dbReference>
<dbReference type="SMART" id="SM00774">
    <property type="entry name" value="WRKY"/>
    <property type="match status" value="1"/>
</dbReference>
<dbReference type="Pfam" id="PF03106">
    <property type="entry name" value="WRKY"/>
    <property type="match status" value="1"/>
</dbReference>
<feature type="compositionally biased region" description="Basic and acidic residues" evidence="6">
    <location>
        <begin position="261"/>
        <end position="270"/>
    </location>
</feature>
<dbReference type="EMBL" id="LVLJ01002815">
    <property type="protein sequence ID" value="OAE23646.1"/>
    <property type="molecule type" value="Genomic_DNA"/>
</dbReference>
<dbReference type="AlphaFoldDB" id="A0A176VUU6"/>
<gene>
    <name evidence="9" type="ORF">AXG93_4720s1110</name>
    <name evidence="8" type="ORF">Mp_5g05560</name>
</gene>
<dbReference type="Proteomes" id="UP000077202">
    <property type="component" value="Unassembled WGS sequence"/>
</dbReference>
<dbReference type="InterPro" id="IPR044810">
    <property type="entry name" value="WRKY_plant"/>
</dbReference>
<reference evidence="11" key="3">
    <citation type="journal article" date="2020" name="Curr. Biol.">
        <title>Chromatin organization in early land plants reveals an ancestral association between H3K27me3, transposons, and constitutive heterochromatin.</title>
        <authorList>
            <person name="Montgomery S.A."/>
            <person name="Tanizawa Y."/>
            <person name="Galik B."/>
            <person name="Wang N."/>
            <person name="Ito T."/>
            <person name="Mochizuki T."/>
            <person name="Akimcheva S."/>
            <person name="Bowman J.L."/>
            <person name="Cognat V."/>
            <person name="Marechal-Drouard L."/>
            <person name="Ekker H."/>
            <person name="Hong S.F."/>
            <person name="Kohchi T."/>
            <person name="Lin S.S."/>
            <person name="Liu L.D."/>
            <person name="Nakamura Y."/>
            <person name="Valeeva L.R."/>
            <person name="Shakirov E.V."/>
            <person name="Shippen D.E."/>
            <person name="Wei W.L."/>
            <person name="Yagura M."/>
            <person name="Yamaoka S."/>
            <person name="Yamato K.T."/>
            <person name="Liu C."/>
            <person name="Berger F."/>
        </authorList>
    </citation>
    <scope>NUCLEOTIDE SEQUENCE [LARGE SCALE GENOMIC DNA]</scope>
    <source>
        <strain evidence="11">Tak-1</strain>
    </source>
</reference>
<dbReference type="InterPro" id="IPR036576">
    <property type="entry name" value="WRKY_dom_sf"/>
</dbReference>
<evidence type="ECO:0000313" key="9">
    <source>
        <dbReference type="EMBL" id="OAE23646.1"/>
    </source>
</evidence>
<feature type="domain" description="WRKY" evidence="7">
    <location>
        <begin position="312"/>
        <end position="378"/>
    </location>
</feature>
<proteinExistence type="predicted"/>
<evidence type="ECO:0000256" key="3">
    <source>
        <dbReference type="ARBA" id="ARBA00023125"/>
    </source>
</evidence>
<sequence length="569" mass="61452">MAHSVSSEVPHFLQPSKTATVASQFVSLSAGQRKADAPTTTKQYLENKNPPAMKEHDKTNMKIESSPASPERSSPDDNVIKIQLKRTRNEMERMVQENQQMKKMLTFMTVEYNFLHKHLITTVSQQQEQAIGKSSQLLQNYKPITEFVRATVLTERASPPSTSTTSGSTDRSRSPSPQPTASAPIRSTSSDRATETNLEKQSSSLQKVDAKIIQAEHAVIPGDSDKDGFIQYRAQKDSSQSDISLVEPTLRLASPGQDSSAEARESHSNKEAAAISEPSLSEQNGWPPTKRMKSVLQDTSVRSARVSVRTRTDAPTMNDGCQWRKYGQKLAKGNPCPRAYYRCTVAPGCPVRKQVQRCAEDRSVLTTTYEGTHSHPLPAAAMAMASTTSAASGMLVMGCTSSDRIAEGLGLRCDSAMNMGISNISASIPFPSITLDLTGPESCSLAAAAAKRIQQLDATGARANDWPYKFLFSPFGIPMHAPPISMMPGAQSAFCGTDKRDFHMASGLNPLMVRSQQAHGLEMGPKMLADSSWLTPATAAITSDPNFTAALASAIASIIGSQTNGHLVT</sequence>
<accession>A0A176VUU6</accession>
<dbReference type="FunFam" id="2.20.25.80:FF:000002">
    <property type="entry name" value="probable WRKY transcription factor 31"/>
    <property type="match status" value="1"/>
</dbReference>
<feature type="region of interest" description="Disordered" evidence="6">
    <location>
        <begin position="152"/>
        <end position="205"/>
    </location>
</feature>
<evidence type="ECO:0000256" key="5">
    <source>
        <dbReference type="ARBA" id="ARBA00023242"/>
    </source>
</evidence>
<evidence type="ECO:0000313" key="10">
    <source>
        <dbReference type="Proteomes" id="UP000077202"/>
    </source>
</evidence>